<dbReference type="Proteomes" id="UP000198701">
    <property type="component" value="Unassembled WGS sequence"/>
</dbReference>
<dbReference type="AlphaFoldDB" id="A0A1G9BGF7"/>
<keyword evidence="2" id="KW-1185">Reference proteome</keyword>
<organism evidence="1 2">
    <name type="scientific">Cryobacterium psychrotolerans</name>
    <dbReference type="NCBI Taxonomy" id="386301"/>
    <lineage>
        <taxon>Bacteria</taxon>
        <taxon>Bacillati</taxon>
        <taxon>Actinomycetota</taxon>
        <taxon>Actinomycetes</taxon>
        <taxon>Micrococcales</taxon>
        <taxon>Microbacteriaceae</taxon>
        <taxon>Cryobacterium</taxon>
    </lineage>
</organism>
<protein>
    <submittedName>
        <fullName evidence="1">Uncharacterized protein</fullName>
    </submittedName>
</protein>
<reference evidence="1 2" key="1">
    <citation type="submission" date="2016-10" db="EMBL/GenBank/DDBJ databases">
        <authorList>
            <person name="de Groot N.N."/>
        </authorList>
    </citation>
    <scope>NUCLEOTIDE SEQUENCE [LARGE SCALE GENOMIC DNA]</scope>
    <source>
        <strain evidence="1 2">CGMCC 1.5382</strain>
    </source>
</reference>
<accession>A0A1G9BGF7</accession>
<sequence>MATIERDVVIIGAVLGMATASRASPPLRYEDQCSTVAHVVGSATGRDRPRRTATKGKP</sequence>
<proteinExistence type="predicted"/>
<name>A0A1G9BGF7_9MICO</name>
<dbReference type="EMBL" id="FNFU01000005">
    <property type="protein sequence ID" value="SDK38581.1"/>
    <property type="molecule type" value="Genomic_DNA"/>
</dbReference>
<dbReference type="STRING" id="386301.SAMN05216282_105176"/>
<evidence type="ECO:0000313" key="2">
    <source>
        <dbReference type="Proteomes" id="UP000198701"/>
    </source>
</evidence>
<gene>
    <name evidence="1" type="ORF">SAMN05216282_105176</name>
</gene>
<evidence type="ECO:0000313" key="1">
    <source>
        <dbReference type="EMBL" id="SDK38581.1"/>
    </source>
</evidence>